<feature type="signal peptide" evidence="1">
    <location>
        <begin position="1"/>
        <end position="25"/>
    </location>
</feature>
<accession>A0A921K030</accession>
<dbReference type="AlphaFoldDB" id="A0A921K030"/>
<name>A0A921K030_9ACTN</name>
<evidence type="ECO:0000313" key="2">
    <source>
        <dbReference type="EMBL" id="HJE91596.1"/>
    </source>
</evidence>
<protein>
    <submittedName>
        <fullName evidence="2">Uncharacterized protein</fullName>
    </submittedName>
</protein>
<feature type="chain" id="PRO_5037518434" evidence="1">
    <location>
        <begin position="26"/>
        <end position="103"/>
    </location>
</feature>
<comment type="caution">
    <text evidence="2">The sequence shown here is derived from an EMBL/GenBank/DDBJ whole genome shotgun (WGS) entry which is preliminary data.</text>
</comment>
<evidence type="ECO:0000313" key="3">
    <source>
        <dbReference type="Proteomes" id="UP000776650"/>
    </source>
</evidence>
<reference evidence="2" key="1">
    <citation type="journal article" date="2021" name="PeerJ">
        <title>Extensive microbial diversity within the chicken gut microbiome revealed by metagenomics and culture.</title>
        <authorList>
            <person name="Gilroy R."/>
            <person name="Ravi A."/>
            <person name="Getino M."/>
            <person name="Pursley I."/>
            <person name="Horton D.L."/>
            <person name="Alikhan N.F."/>
            <person name="Baker D."/>
            <person name="Gharbi K."/>
            <person name="Hall N."/>
            <person name="Watson M."/>
            <person name="Adriaenssens E.M."/>
            <person name="Foster-Nyarko E."/>
            <person name="Jarju S."/>
            <person name="Secka A."/>
            <person name="Antonio M."/>
            <person name="Oren A."/>
            <person name="Chaudhuri R.R."/>
            <person name="La Ragione R."/>
            <person name="Hildebrand F."/>
            <person name="Pallen M.J."/>
        </authorList>
    </citation>
    <scope>NUCLEOTIDE SEQUENCE</scope>
    <source>
        <strain evidence="2">ChiGjej1B1-18357</strain>
    </source>
</reference>
<gene>
    <name evidence="2" type="ORF">K8V11_11385</name>
</gene>
<organism evidence="2 3">
    <name type="scientific">Dietzia timorensis</name>
    <dbReference type="NCBI Taxonomy" id="499555"/>
    <lineage>
        <taxon>Bacteria</taxon>
        <taxon>Bacillati</taxon>
        <taxon>Actinomycetota</taxon>
        <taxon>Actinomycetes</taxon>
        <taxon>Mycobacteriales</taxon>
        <taxon>Dietziaceae</taxon>
        <taxon>Dietzia</taxon>
    </lineage>
</organism>
<evidence type="ECO:0000256" key="1">
    <source>
        <dbReference type="SAM" id="SignalP"/>
    </source>
</evidence>
<sequence length="103" mass="9661">MIIFAPIGAAIATALAGLGPLAAGAAVAAAAAPAITGAGAVVGAAALPALGSTAAAAADPNVRQGVEASANQTHNNVMGSVGEVLHGVNEMNLPGINIPVHRP</sequence>
<reference evidence="2" key="2">
    <citation type="submission" date="2021-09" db="EMBL/GenBank/DDBJ databases">
        <authorList>
            <person name="Gilroy R."/>
        </authorList>
    </citation>
    <scope>NUCLEOTIDE SEQUENCE</scope>
    <source>
        <strain evidence="2">ChiGjej1B1-18357</strain>
    </source>
</reference>
<proteinExistence type="predicted"/>
<keyword evidence="1" id="KW-0732">Signal</keyword>
<dbReference type="EMBL" id="DYXM01000221">
    <property type="protein sequence ID" value="HJE91596.1"/>
    <property type="molecule type" value="Genomic_DNA"/>
</dbReference>
<dbReference type="Proteomes" id="UP000776650">
    <property type="component" value="Unassembled WGS sequence"/>
</dbReference>
<dbReference type="RefSeq" id="WP_303914204.1">
    <property type="nucleotide sequence ID" value="NZ_DYXM01000221.1"/>
</dbReference>